<evidence type="ECO:0000313" key="1">
    <source>
        <dbReference type="EMBL" id="TBC15203.1"/>
    </source>
</evidence>
<protein>
    <submittedName>
        <fullName evidence="1">Uncharacterized protein</fullName>
    </submittedName>
</protein>
<reference evidence="1 2" key="1">
    <citation type="submission" date="2019-02" db="EMBL/GenBank/DDBJ databases">
        <title>The genomic architecture of introgression among sibling species of bacteria.</title>
        <authorList>
            <person name="Cavassim M.I.A."/>
            <person name="Moeskjaer S."/>
            <person name="Moslemi C."/>
            <person name="Fields B."/>
            <person name="Bachmann A."/>
            <person name="Vilhjalmsson B."/>
            <person name="Schierup M.H."/>
            <person name="Young J.P.W."/>
            <person name="Andersen S.U."/>
        </authorList>
    </citation>
    <scope>NUCLEOTIDE SEQUENCE [LARGE SCALE GENOMIC DNA]</scope>
    <source>
        <strain evidence="1 2">SM92</strain>
    </source>
</reference>
<dbReference type="Proteomes" id="UP000294215">
    <property type="component" value="Unassembled WGS sequence"/>
</dbReference>
<proteinExistence type="predicted"/>
<dbReference type="AlphaFoldDB" id="A0AB38I379"/>
<name>A0AB38I379_9HYPH</name>
<sequence length="83" mass="9248">MLAYGFQLVNAEQSEVNILGGMAEKRVISELWRTYGTIEPAAERRFAILPPCSRFFRQSVFSFATMGDVTRCVPESNASPRSG</sequence>
<accession>A0AB38I379</accession>
<organism evidence="1 2">
    <name type="scientific">Rhizobium ruizarguesonis</name>
    <dbReference type="NCBI Taxonomy" id="2081791"/>
    <lineage>
        <taxon>Bacteria</taxon>
        <taxon>Pseudomonadati</taxon>
        <taxon>Pseudomonadota</taxon>
        <taxon>Alphaproteobacteria</taxon>
        <taxon>Hyphomicrobiales</taxon>
        <taxon>Rhizobiaceae</taxon>
        <taxon>Rhizobium/Agrobacterium group</taxon>
        <taxon>Rhizobium</taxon>
    </lineage>
</organism>
<comment type="caution">
    <text evidence="1">The sequence shown here is derived from an EMBL/GenBank/DDBJ whole genome shotgun (WGS) entry which is preliminary data.</text>
</comment>
<dbReference type="EMBL" id="SIMR01000001">
    <property type="protein sequence ID" value="TBC15203.1"/>
    <property type="molecule type" value="Genomic_DNA"/>
</dbReference>
<gene>
    <name evidence="1" type="ORF">ELH40_09830</name>
</gene>
<evidence type="ECO:0000313" key="2">
    <source>
        <dbReference type="Proteomes" id="UP000294215"/>
    </source>
</evidence>